<proteinExistence type="predicted"/>
<dbReference type="GO" id="GO:0060271">
    <property type="term" value="P:cilium assembly"/>
    <property type="evidence" value="ECO:0007669"/>
    <property type="project" value="TreeGrafter"/>
</dbReference>
<protein>
    <recommendedName>
        <fullName evidence="3">Coatomer WD associated region domain-containing protein</fullName>
    </recommendedName>
</protein>
<dbReference type="GO" id="GO:0035721">
    <property type="term" value="P:intraciliary retrograde transport"/>
    <property type="evidence" value="ECO:0007669"/>
    <property type="project" value="InterPro"/>
</dbReference>
<dbReference type="EMBL" id="KZ362351">
    <property type="protein sequence ID" value="PIO58116.1"/>
    <property type="molecule type" value="Genomic_DNA"/>
</dbReference>
<dbReference type="PANTHER" id="PTHR14920">
    <property type="entry name" value="OSMOTIC AVOIDANCE ABNORMAL PROTEIN 1/WD REPEAT MEMBRANE PROTEIN"/>
    <property type="match status" value="1"/>
</dbReference>
<dbReference type="Proteomes" id="UP000230423">
    <property type="component" value="Unassembled WGS sequence"/>
</dbReference>
<dbReference type="GO" id="GO:0005929">
    <property type="term" value="C:cilium"/>
    <property type="evidence" value="ECO:0007669"/>
    <property type="project" value="TreeGrafter"/>
</dbReference>
<reference evidence="1 2" key="1">
    <citation type="submission" date="2015-09" db="EMBL/GenBank/DDBJ databases">
        <title>Draft genome of the parasitic nematode Teladorsagia circumcincta isolate WARC Sus (inbred).</title>
        <authorList>
            <person name="Mitreva M."/>
        </authorList>
    </citation>
    <scope>NUCLEOTIDE SEQUENCE [LARGE SCALE GENOMIC DNA]</scope>
    <source>
        <strain evidence="1 2">S</strain>
    </source>
</reference>
<evidence type="ECO:0000313" key="1">
    <source>
        <dbReference type="EMBL" id="PIO58116.1"/>
    </source>
</evidence>
<organism evidence="1 2">
    <name type="scientific">Teladorsagia circumcincta</name>
    <name type="common">Brown stomach worm</name>
    <name type="synonym">Ostertagia circumcincta</name>
    <dbReference type="NCBI Taxonomy" id="45464"/>
    <lineage>
        <taxon>Eukaryota</taxon>
        <taxon>Metazoa</taxon>
        <taxon>Ecdysozoa</taxon>
        <taxon>Nematoda</taxon>
        <taxon>Chromadorea</taxon>
        <taxon>Rhabditida</taxon>
        <taxon>Rhabditina</taxon>
        <taxon>Rhabditomorpha</taxon>
        <taxon>Strongyloidea</taxon>
        <taxon>Trichostrongylidae</taxon>
        <taxon>Teladorsagia</taxon>
    </lineage>
</organism>
<evidence type="ECO:0000313" key="2">
    <source>
        <dbReference type="Proteomes" id="UP000230423"/>
    </source>
</evidence>
<name>A0A2G9TJH0_TELCI</name>
<gene>
    <name evidence="1" type="ORF">TELCIR_20454</name>
</gene>
<dbReference type="InterPro" id="IPR040379">
    <property type="entry name" value="WDR19/dyf-2"/>
</dbReference>
<keyword evidence="2" id="KW-1185">Reference proteome</keyword>
<evidence type="ECO:0008006" key="3">
    <source>
        <dbReference type="Google" id="ProtNLM"/>
    </source>
</evidence>
<dbReference type="PANTHER" id="PTHR14920:SF0">
    <property type="entry name" value="WD REPEAT DOMAIN 19"/>
    <property type="match status" value="1"/>
</dbReference>
<dbReference type="GO" id="GO:0030991">
    <property type="term" value="C:intraciliary transport particle A"/>
    <property type="evidence" value="ECO:0007669"/>
    <property type="project" value="TreeGrafter"/>
</dbReference>
<accession>A0A2G9TJH0</accession>
<dbReference type="AlphaFoldDB" id="A0A2G9TJH0"/>
<sequence>MAEEAVKVVRESRSVEGAKLVAKFFSQLGDHASAIRFLVLSNCHQEAFQLAETTDHMVEYGDSIEADGATQDQMAQLAEHFAGVGDAHNAGRFYLRAGHYRAVSS</sequence>
<dbReference type="OrthoDB" id="10250638at2759"/>